<dbReference type="PANTHER" id="PTHR14969:SF62">
    <property type="entry name" value="DECAPRENYLPHOSPHORYL-5-PHOSPHORIBOSE PHOSPHATASE RV3807C-RELATED"/>
    <property type="match status" value="1"/>
</dbReference>
<feature type="transmembrane region" description="Helical" evidence="7">
    <location>
        <begin position="20"/>
        <end position="39"/>
    </location>
</feature>
<protein>
    <submittedName>
        <fullName evidence="9">Phosphatase PAP2 family protein</fullName>
    </submittedName>
</protein>
<keyword evidence="6 7" id="KW-0472">Membrane</keyword>
<feature type="transmembrane region" description="Helical" evidence="7">
    <location>
        <begin position="144"/>
        <end position="162"/>
    </location>
</feature>
<feature type="domain" description="Phosphatidic acid phosphatase type 2/haloperoxidase" evidence="8">
    <location>
        <begin position="102"/>
        <end position="213"/>
    </location>
</feature>
<dbReference type="RefSeq" id="WP_345072138.1">
    <property type="nucleotide sequence ID" value="NZ_BAABDJ010000009.1"/>
</dbReference>
<evidence type="ECO:0000259" key="8">
    <source>
        <dbReference type="SMART" id="SM00014"/>
    </source>
</evidence>
<feature type="transmembrane region" description="Helical" evidence="7">
    <location>
        <begin position="104"/>
        <end position="124"/>
    </location>
</feature>
<dbReference type="EMBL" id="BAABDJ010000009">
    <property type="protein sequence ID" value="GAA4004554.1"/>
    <property type="molecule type" value="Genomic_DNA"/>
</dbReference>
<dbReference type="PANTHER" id="PTHR14969">
    <property type="entry name" value="SPHINGOSINE-1-PHOSPHATE PHOSPHOHYDROLASE"/>
    <property type="match status" value="1"/>
</dbReference>
<keyword evidence="2" id="KW-1003">Cell membrane</keyword>
<evidence type="ECO:0000313" key="10">
    <source>
        <dbReference type="Proteomes" id="UP001500567"/>
    </source>
</evidence>
<dbReference type="Pfam" id="PF01569">
    <property type="entry name" value="PAP2"/>
    <property type="match status" value="1"/>
</dbReference>
<evidence type="ECO:0000256" key="5">
    <source>
        <dbReference type="ARBA" id="ARBA00022989"/>
    </source>
</evidence>
<evidence type="ECO:0000313" key="9">
    <source>
        <dbReference type="EMBL" id="GAA4004554.1"/>
    </source>
</evidence>
<feature type="transmembrane region" description="Helical" evidence="7">
    <location>
        <begin position="169"/>
        <end position="188"/>
    </location>
</feature>
<proteinExistence type="predicted"/>
<dbReference type="Proteomes" id="UP001500567">
    <property type="component" value="Unassembled WGS sequence"/>
</dbReference>
<evidence type="ECO:0000256" key="2">
    <source>
        <dbReference type="ARBA" id="ARBA00022475"/>
    </source>
</evidence>
<sequence>MTLSSLLRFAKRAWQQQRKLLLVLVLGFIAPWFVFIKVGQEVWEDQGFPGDQAILQLLHRFGSPGQDAVALWMARAGGTFWTPLAEAAVIVGLVVARQHRRAQFFILSVGGAALLNLFAKFLLARIRPALWASLAPETSYSFPSGHAMGAAALALTLGVLLWPTRGRWVAVVLGTAWALLMGWSRMYLGVHFPSDVLAGWFGSIGWVGGVALLFSPYIRALRTWSREQWPRPQPTTPAPKA</sequence>
<dbReference type="InterPro" id="IPR000326">
    <property type="entry name" value="PAP2/HPO"/>
</dbReference>
<accession>A0ABP7RZS5</accession>
<keyword evidence="4" id="KW-0378">Hydrolase</keyword>
<dbReference type="Gene3D" id="1.20.144.10">
    <property type="entry name" value="Phosphatidic acid phosphatase type 2/haloperoxidase"/>
    <property type="match status" value="1"/>
</dbReference>
<comment type="caution">
    <text evidence="9">The sequence shown here is derived from an EMBL/GenBank/DDBJ whole genome shotgun (WGS) entry which is preliminary data.</text>
</comment>
<feature type="transmembrane region" description="Helical" evidence="7">
    <location>
        <begin position="200"/>
        <end position="218"/>
    </location>
</feature>
<reference evidence="10" key="1">
    <citation type="journal article" date="2019" name="Int. J. Syst. Evol. Microbiol.">
        <title>The Global Catalogue of Microorganisms (GCM) 10K type strain sequencing project: providing services to taxonomists for standard genome sequencing and annotation.</title>
        <authorList>
            <consortium name="The Broad Institute Genomics Platform"/>
            <consortium name="The Broad Institute Genome Sequencing Center for Infectious Disease"/>
            <person name="Wu L."/>
            <person name="Ma J."/>
        </authorList>
    </citation>
    <scope>NUCLEOTIDE SEQUENCE [LARGE SCALE GENOMIC DNA]</scope>
    <source>
        <strain evidence="10">JCM 17224</strain>
    </source>
</reference>
<comment type="subcellular location">
    <subcellularLocation>
        <location evidence="1">Cell membrane</location>
        <topology evidence="1">Multi-pass membrane protein</topology>
    </subcellularLocation>
</comment>
<evidence type="ECO:0000256" key="6">
    <source>
        <dbReference type="ARBA" id="ARBA00023136"/>
    </source>
</evidence>
<dbReference type="InterPro" id="IPR036938">
    <property type="entry name" value="PAP2/HPO_sf"/>
</dbReference>
<keyword evidence="5 7" id="KW-1133">Transmembrane helix</keyword>
<feature type="transmembrane region" description="Helical" evidence="7">
    <location>
        <begin position="80"/>
        <end position="97"/>
    </location>
</feature>
<evidence type="ECO:0000256" key="3">
    <source>
        <dbReference type="ARBA" id="ARBA00022692"/>
    </source>
</evidence>
<gene>
    <name evidence="9" type="ORF">GCM10022408_15440</name>
</gene>
<keyword evidence="10" id="KW-1185">Reference proteome</keyword>
<evidence type="ECO:0000256" key="4">
    <source>
        <dbReference type="ARBA" id="ARBA00022801"/>
    </source>
</evidence>
<keyword evidence="3 7" id="KW-0812">Transmembrane</keyword>
<name>A0ABP7RZS5_9BACT</name>
<evidence type="ECO:0000256" key="7">
    <source>
        <dbReference type="SAM" id="Phobius"/>
    </source>
</evidence>
<dbReference type="SUPFAM" id="SSF48317">
    <property type="entry name" value="Acid phosphatase/Vanadium-dependent haloperoxidase"/>
    <property type="match status" value="1"/>
</dbReference>
<organism evidence="9 10">
    <name type="scientific">Hymenobacter fastidiosus</name>
    <dbReference type="NCBI Taxonomy" id="486264"/>
    <lineage>
        <taxon>Bacteria</taxon>
        <taxon>Pseudomonadati</taxon>
        <taxon>Bacteroidota</taxon>
        <taxon>Cytophagia</taxon>
        <taxon>Cytophagales</taxon>
        <taxon>Hymenobacteraceae</taxon>
        <taxon>Hymenobacter</taxon>
    </lineage>
</organism>
<dbReference type="SMART" id="SM00014">
    <property type="entry name" value="acidPPc"/>
    <property type="match status" value="1"/>
</dbReference>
<dbReference type="CDD" id="cd03392">
    <property type="entry name" value="PAP2_like_2"/>
    <property type="match status" value="1"/>
</dbReference>
<evidence type="ECO:0000256" key="1">
    <source>
        <dbReference type="ARBA" id="ARBA00004651"/>
    </source>
</evidence>